<dbReference type="Proteomes" id="UP000000305">
    <property type="component" value="Unassembled WGS sequence"/>
</dbReference>
<keyword evidence="19" id="KW-1185">Reference proteome</keyword>
<dbReference type="PANTHER" id="PTHR13812">
    <property type="entry name" value="KETIMINE REDUCTASE MU-CRYSTALLIN"/>
    <property type="match status" value="1"/>
</dbReference>
<dbReference type="Pfam" id="PF02423">
    <property type="entry name" value="OCD_Mu_crystall"/>
    <property type="match status" value="1"/>
</dbReference>
<comment type="catalytic activity">
    <reaction evidence="12">
        <text>(3R)-1,4-thiomorpholine-3-carboxylate + NADP(+) = 3,4-dehydrothiomorpholine-3-carboxylate + NADPH + 2 H(+)</text>
        <dbReference type="Rhea" id="RHEA:12500"/>
        <dbReference type="ChEBI" id="CHEBI:15378"/>
        <dbReference type="ChEBI" id="CHEBI:57783"/>
        <dbReference type="ChEBI" id="CHEBI:58349"/>
        <dbReference type="ChEBI" id="CHEBI:58517"/>
        <dbReference type="ChEBI" id="CHEBI:176873"/>
        <dbReference type="EC" id="1.5.1.25"/>
    </reaction>
    <physiologicalReaction direction="right-to-left" evidence="12">
        <dbReference type="Rhea" id="RHEA:12502"/>
    </physiologicalReaction>
</comment>
<dbReference type="KEGG" id="dpx:DAPPUDRAFT_187780"/>
<evidence type="ECO:0000256" key="6">
    <source>
        <dbReference type="ARBA" id="ARBA00093197"/>
    </source>
</evidence>
<comment type="catalytic activity">
    <reaction evidence="10">
        <text>(R)-lanthionine ketimine + NADPH + 2 H(+) = (3R,5R)-1,4-thiomorpholine-3,5-dicarboxylate + NADP(+)</text>
        <dbReference type="Rhea" id="RHEA:68040"/>
        <dbReference type="ChEBI" id="CHEBI:15378"/>
        <dbReference type="ChEBI" id="CHEBI:57783"/>
        <dbReference type="ChEBI" id="CHEBI:58349"/>
        <dbReference type="ChEBI" id="CHEBI:176891"/>
        <dbReference type="ChEBI" id="CHEBI:176892"/>
    </reaction>
    <physiologicalReaction direction="left-to-right" evidence="10">
        <dbReference type="Rhea" id="RHEA:68041"/>
    </physiologicalReaction>
</comment>
<name>E9G7V5_DAPPU</name>
<comment type="catalytic activity">
    <reaction evidence="5">
        <text>L-pipecolate + NAD(+) = Delta(1)-piperideine-2-carboxylate + NADH + H(+)</text>
        <dbReference type="Rhea" id="RHEA:30807"/>
        <dbReference type="ChEBI" id="CHEBI:15378"/>
        <dbReference type="ChEBI" id="CHEBI:57540"/>
        <dbReference type="ChEBI" id="CHEBI:57945"/>
        <dbReference type="ChEBI" id="CHEBI:61185"/>
        <dbReference type="ChEBI" id="CHEBI:77631"/>
        <dbReference type="EC" id="1.5.1.1"/>
    </reaction>
    <physiologicalReaction direction="right-to-left" evidence="5">
        <dbReference type="Rhea" id="RHEA:30809"/>
    </physiologicalReaction>
</comment>
<dbReference type="PANTHER" id="PTHR13812:SF19">
    <property type="entry name" value="KETIMINE REDUCTASE MU-CRYSTALLIN"/>
    <property type="match status" value="1"/>
</dbReference>
<evidence type="ECO:0000256" key="9">
    <source>
        <dbReference type="ARBA" id="ARBA00093227"/>
    </source>
</evidence>
<dbReference type="PhylomeDB" id="E9G7V5"/>
<evidence type="ECO:0000256" key="1">
    <source>
        <dbReference type="ARBA" id="ARBA00008903"/>
    </source>
</evidence>
<dbReference type="PIRSF" id="PIRSF001439">
    <property type="entry name" value="CryM"/>
    <property type="match status" value="1"/>
</dbReference>
<dbReference type="GO" id="GO:0047127">
    <property type="term" value="F:thiomorpholine-carboxylate dehydrogenase activity"/>
    <property type="evidence" value="ECO:0007669"/>
    <property type="project" value="UniProtKB-EC"/>
</dbReference>
<comment type="catalytic activity">
    <reaction evidence="11">
        <text>(S)-cystathionine ketimine + NADH + 2 H(+) = (3R,5S)-2,3,5,6,7-pentahydro-1,4-thiazepine-3,5-dicarboxylate + NAD(+)</text>
        <dbReference type="Rhea" id="RHEA:68032"/>
        <dbReference type="ChEBI" id="CHEBI:15378"/>
        <dbReference type="ChEBI" id="CHEBI:57540"/>
        <dbReference type="ChEBI" id="CHEBI:57945"/>
        <dbReference type="ChEBI" id="CHEBI:176808"/>
        <dbReference type="ChEBI" id="CHEBI:176810"/>
    </reaction>
    <physiologicalReaction direction="left-to-right" evidence="11">
        <dbReference type="Rhea" id="RHEA:68033"/>
    </physiologicalReaction>
</comment>
<dbReference type="OrthoDB" id="41492at2759"/>
<evidence type="ECO:0000256" key="15">
    <source>
        <dbReference type="ARBA" id="ARBA00093567"/>
    </source>
</evidence>
<reference evidence="18 19" key="1">
    <citation type="journal article" date="2011" name="Science">
        <title>The ecoresponsive genome of Daphnia pulex.</title>
        <authorList>
            <person name="Colbourne J.K."/>
            <person name="Pfrender M.E."/>
            <person name="Gilbert D."/>
            <person name="Thomas W.K."/>
            <person name="Tucker A."/>
            <person name="Oakley T.H."/>
            <person name="Tokishita S."/>
            <person name="Aerts A."/>
            <person name="Arnold G.J."/>
            <person name="Basu M.K."/>
            <person name="Bauer D.J."/>
            <person name="Caceres C.E."/>
            <person name="Carmel L."/>
            <person name="Casola C."/>
            <person name="Choi J.H."/>
            <person name="Detter J.C."/>
            <person name="Dong Q."/>
            <person name="Dusheyko S."/>
            <person name="Eads B.D."/>
            <person name="Frohlich T."/>
            <person name="Geiler-Samerotte K.A."/>
            <person name="Gerlach D."/>
            <person name="Hatcher P."/>
            <person name="Jogdeo S."/>
            <person name="Krijgsveld J."/>
            <person name="Kriventseva E.V."/>
            <person name="Kultz D."/>
            <person name="Laforsch C."/>
            <person name="Lindquist E."/>
            <person name="Lopez J."/>
            <person name="Manak J.R."/>
            <person name="Muller J."/>
            <person name="Pangilinan J."/>
            <person name="Patwardhan R.P."/>
            <person name="Pitluck S."/>
            <person name="Pritham E.J."/>
            <person name="Rechtsteiner A."/>
            <person name="Rho M."/>
            <person name="Rogozin I.B."/>
            <person name="Sakarya O."/>
            <person name="Salamov A."/>
            <person name="Schaack S."/>
            <person name="Shapiro H."/>
            <person name="Shiga Y."/>
            <person name="Skalitzky C."/>
            <person name="Smith Z."/>
            <person name="Souvorov A."/>
            <person name="Sung W."/>
            <person name="Tang Z."/>
            <person name="Tsuchiya D."/>
            <person name="Tu H."/>
            <person name="Vos H."/>
            <person name="Wang M."/>
            <person name="Wolf Y.I."/>
            <person name="Yamagata H."/>
            <person name="Yamada T."/>
            <person name="Ye Y."/>
            <person name="Shaw J.R."/>
            <person name="Andrews J."/>
            <person name="Crease T.J."/>
            <person name="Tang H."/>
            <person name="Lucas S.M."/>
            <person name="Robertson H.M."/>
            <person name="Bork P."/>
            <person name="Koonin E.V."/>
            <person name="Zdobnov E.M."/>
            <person name="Grigoriev I.V."/>
            <person name="Lynch M."/>
            <person name="Boore J.L."/>
        </authorList>
    </citation>
    <scope>NUCLEOTIDE SEQUENCE [LARGE SCALE GENOMIC DNA]</scope>
</reference>
<evidence type="ECO:0000256" key="13">
    <source>
        <dbReference type="ARBA" id="ARBA00093264"/>
    </source>
</evidence>
<comment type="catalytic activity">
    <reaction evidence="14">
        <text>L-pipecolate + NADP(+) = Delta(1)-piperideine-2-carboxylate + NADPH + H(+)</text>
        <dbReference type="Rhea" id="RHEA:12524"/>
        <dbReference type="ChEBI" id="CHEBI:15378"/>
        <dbReference type="ChEBI" id="CHEBI:57783"/>
        <dbReference type="ChEBI" id="CHEBI:58349"/>
        <dbReference type="ChEBI" id="CHEBI:61185"/>
        <dbReference type="ChEBI" id="CHEBI:77631"/>
        <dbReference type="EC" id="1.5.1.1"/>
    </reaction>
    <physiologicalReaction direction="right-to-left" evidence="14">
        <dbReference type="Rhea" id="RHEA:12526"/>
    </physiologicalReaction>
</comment>
<protein>
    <recommendedName>
        <fullName evidence="3">Ketimine reductase mu-crystallin</fullName>
        <ecNumber evidence="16">1.5.1.1</ecNumber>
        <ecNumber evidence="2">1.5.1.25</ecNumber>
    </recommendedName>
    <alternativeName>
        <fullName evidence="17">1-piperideine-2-carboxylate/1-pyrroline-2-carboxylate reductase</fullName>
    </alternativeName>
    <alternativeName>
        <fullName evidence="4">NADP-regulated thyroid-hormone-binding protein</fullName>
    </alternativeName>
</protein>
<comment type="catalytic activity">
    <reaction evidence="9">
        <text>(S)-cystathionine ketimine + NADPH + 2 H(+) = (3R,5S)-2,3,5,6,7-pentahydro-1,4-thiazepine-3,5-dicarboxylate + NADP(+)</text>
        <dbReference type="Rhea" id="RHEA:68036"/>
        <dbReference type="ChEBI" id="CHEBI:15378"/>
        <dbReference type="ChEBI" id="CHEBI:57783"/>
        <dbReference type="ChEBI" id="CHEBI:58349"/>
        <dbReference type="ChEBI" id="CHEBI:176808"/>
        <dbReference type="ChEBI" id="CHEBI:176810"/>
    </reaction>
    <physiologicalReaction direction="left-to-right" evidence="9">
        <dbReference type="Rhea" id="RHEA:68037"/>
    </physiologicalReaction>
</comment>
<organism evidence="18 19">
    <name type="scientific">Daphnia pulex</name>
    <name type="common">Water flea</name>
    <dbReference type="NCBI Taxonomy" id="6669"/>
    <lineage>
        <taxon>Eukaryota</taxon>
        <taxon>Metazoa</taxon>
        <taxon>Ecdysozoa</taxon>
        <taxon>Arthropoda</taxon>
        <taxon>Crustacea</taxon>
        <taxon>Branchiopoda</taxon>
        <taxon>Diplostraca</taxon>
        <taxon>Cladocera</taxon>
        <taxon>Anomopoda</taxon>
        <taxon>Daphniidae</taxon>
        <taxon>Daphnia</taxon>
    </lineage>
</organism>
<evidence type="ECO:0000256" key="8">
    <source>
        <dbReference type="ARBA" id="ARBA00093226"/>
    </source>
</evidence>
<dbReference type="GO" id="GO:0042562">
    <property type="term" value="F:hormone binding"/>
    <property type="evidence" value="ECO:0000318"/>
    <property type="project" value="GO_Central"/>
</dbReference>
<evidence type="ECO:0000256" key="12">
    <source>
        <dbReference type="ARBA" id="ARBA00093263"/>
    </source>
</evidence>
<dbReference type="FunFam" id="3.30.1780.10:FF:000002">
    <property type="entry name" value="Ornithine cyclodeaminase"/>
    <property type="match status" value="1"/>
</dbReference>
<evidence type="ECO:0000256" key="7">
    <source>
        <dbReference type="ARBA" id="ARBA00093203"/>
    </source>
</evidence>
<evidence type="ECO:0000256" key="11">
    <source>
        <dbReference type="ARBA" id="ARBA00093250"/>
    </source>
</evidence>
<dbReference type="InterPro" id="IPR036291">
    <property type="entry name" value="NAD(P)-bd_dom_sf"/>
</dbReference>
<dbReference type="GO" id="GO:0005737">
    <property type="term" value="C:cytoplasm"/>
    <property type="evidence" value="ECO:0000318"/>
    <property type="project" value="GO_Central"/>
</dbReference>
<evidence type="ECO:0000256" key="4">
    <source>
        <dbReference type="ARBA" id="ARBA00033420"/>
    </source>
</evidence>
<dbReference type="HOGENOM" id="CLU_042088_1_1_1"/>
<dbReference type="Gene3D" id="3.30.1780.10">
    <property type="entry name" value="ornithine cyclodeaminase, domain 1"/>
    <property type="match status" value="1"/>
</dbReference>
<evidence type="ECO:0000256" key="17">
    <source>
        <dbReference type="ARBA" id="ARBA00093650"/>
    </source>
</evidence>
<dbReference type="OMA" id="ICIATYS"/>
<proteinExistence type="inferred from homology"/>
<comment type="catalytic activity">
    <reaction evidence="7">
        <text>L-proline + NADP(+) = 1-pyrroline-2-carboxylate + NADPH + H(+)</text>
        <dbReference type="Rhea" id="RHEA:20317"/>
        <dbReference type="ChEBI" id="CHEBI:15378"/>
        <dbReference type="ChEBI" id="CHEBI:39785"/>
        <dbReference type="ChEBI" id="CHEBI:57783"/>
        <dbReference type="ChEBI" id="CHEBI:58349"/>
        <dbReference type="ChEBI" id="CHEBI:60039"/>
        <dbReference type="EC" id="1.5.1.1"/>
    </reaction>
    <physiologicalReaction direction="right-to-left" evidence="7">
        <dbReference type="Rhea" id="RHEA:20319"/>
    </physiologicalReaction>
</comment>
<dbReference type="InterPro" id="IPR003462">
    <property type="entry name" value="ODC_Mu_crystall"/>
</dbReference>
<dbReference type="AlphaFoldDB" id="E9G7V5"/>
<sequence length="319" mass="34894">MNNIPYYGPEDVKASLKYEELVSALELALADFSKGPEGGVSQPLRATAEVTKFNGFLAAMPAYVASRNALACKLVTFYPNNAAKEMDTHMAHVLLFDETSGEIKAIMDGEVITAMRTAAVSAIATKYLAEKYDILAVLGSGVQATAHIEAFCKMFPIKKVNIWNHRTGGAEKLAKYVKESMGIEVQVFTDVQSCVEMADVIIAATFATEPILKEYPMRPWVHINSVGAPRPQWQELSAELMNNSVVYVDSFLSANKESGDVIKSGAQIYAEIGEIILGNKKAEITTRTVFKSLGLALEDAVSARLVFDVMELNRKILKQ</sequence>
<dbReference type="FunCoup" id="E9G7V5">
    <property type="interactions" value="11"/>
</dbReference>
<evidence type="ECO:0000256" key="5">
    <source>
        <dbReference type="ARBA" id="ARBA00093190"/>
    </source>
</evidence>
<comment type="catalytic activity">
    <reaction evidence="8">
        <text>(3R)-1,4-thiomorpholine-3-carboxylate + NAD(+) = 3,4-dehydrothiomorpholine-3-carboxylate + NADH + 2 H(+)</text>
        <dbReference type="Rhea" id="RHEA:12504"/>
        <dbReference type="ChEBI" id="CHEBI:15378"/>
        <dbReference type="ChEBI" id="CHEBI:57540"/>
        <dbReference type="ChEBI" id="CHEBI:57945"/>
        <dbReference type="ChEBI" id="CHEBI:58517"/>
        <dbReference type="ChEBI" id="CHEBI:176873"/>
        <dbReference type="EC" id="1.5.1.25"/>
    </reaction>
    <physiologicalReaction direction="right-to-left" evidence="8">
        <dbReference type="Rhea" id="RHEA:12506"/>
    </physiologicalReaction>
</comment>
<comment type="subunit">
    <text evidence="15">Homodimer. Binds the thyroid hormone triiodothyronine (T3); T3 binding inhibits enzymatic activity.</text>
</comment>
<dbReference type="Gene3D" id="3.40.50.720">
    <property type="entry name" value="NAD(P)-binding Rossmann-like Domain"/>
    <property type="match status" value="1"/>
</dbReference>
<dbReference type="STRING" id="6669.E9G7V5"/>
<dbReference type="EMBL" id="GL732534">
    <property type="protein sequence ID" value="EFX84593.1"/>
    <property type="molecule type" value="Genomic_DNA"/>
</dbReference>
<evidence type="ECO:0000256" key="14">
    <source>
        <dbReference type="ARBA" id="ARBA00093273"/>
    </source>
</evidence>
<evidence type="ECO:0000256" key="2">
    <source>
        <dbReference type="ARBA" id="ARBA00012883"/>
    </source>
</evidence>
<evidence type="ECO:0000313" key="19">
    <source>
        <dbReference type="Proteomes" id="UP000000305"/>
    </source>
</evidence>
<dbReference type="EC" id="1.5.1.25" evidence="2"/>
<dbReference type="FunFam" id="3.40.50.720:FF:000241">
    <property type="entry name" value="ketimine reductase mu-crystallin"/>
    <property type="match status" value="1"/>
</dbReference>
<evidence type="ECO:0000313" key="18">
    <source>
        <dbReference type="EMBL" id="EFX84593.1"/>
    </source>
</evidence>
<comment type="similarity">
    <text evidence="1">Belongs to the ornithine cyclodeaminase/mu-crystallin family.</text>
</comment>
<dbReference type="SUPFAM" id="SSF51735">
    <property type="entry name" value="NAD(P)-binding Rossmann-fold domains"/>
    <property type="match status" value="1"/>
</dbReference>
<dbReference type="GO" id="GO:0050241">
    <property type="term" value="F:pyrroline-2-carboxylate reductase activity"/>
    <property type="evidence" value="ECO:0007669"/>
    <property type="project" value="UniProtKB-EC"/>
</dbReference>
<evidence type="ECO:0000256" key="3">
    <source>
        <dbReference type="ARBA" id="ARBA00015173"/>
    </source>
</evidence>
<dbReference type="InterPro" id="IPR023401">
    <property type="entry name" value="ODC_N"/>
</dbReference>
<dbReference type="EC" id="1.5.1.1" evidence="16"/>
<accession>E9G7V5</accession>
<evidence type="ECO:0000256" key="10">
    <source>
        <dbReference type="ARBA" id="ARBA00093248"/>
    </source>
</evidence>
<evidence type="ECO:0000256" key="16">
    <source>
        <dbReference type="ARBA" id="ARBA00093598"/>
    </source>
</evidence>
<dbReference type="eggNOG" id="KOG3007">
    <property type="taxonomic scope" value="Eukaryota"/>
</dbReference>
<comment type="catalytic activity">
    <reaction evidence="13">
        <text>L-proline + NAD(+) = 1-pyrroline-2-carboxylate + NADH + H(+)</text>
        <dbReference type="Rhea" id="RHEA:20321"/>
        <dbReference type="ChEBI" id="CHEBI:15378"/>
        <dbReference type="ChEBI" id="CHEBI:39785"/>
        <dbReference type="ChEBI" id="CHEBI:57540"/>
        <dbReference type="ChEBI" id="CHEBI:57945"/>
        <dbReference type="ChEBI" id="CHEBI:60039"/>
        <dbReference type="EC" id="1.5.1.1"/>
    </reaction>
    <physiologicalReaction direction="right-to-left" evidence="13">
        <dbReference type="Rhea" id="RHEA:20323"/>
    </physiologicalReaction>
</comment>
<dbReference type="InParanoid" id="E9G7V5"/>
<comment type="catalytic activity">
    <reaction evidence="6">
        <text>Delta(2)-thiazoline-2-carboxylate + NADPH + 2 H(+) = L-thiazolidine-2-carboxylate + NADP(+)</text>
        <dbReference type="Rhea" id="RHEA:68072"/>
        <dbReference type="ChEBI" id="CHEBI:15378"/>
        <dbReference type="ChEBI" id="CHEBI:57783"/>
        <dbReference type="ChEBI" id="CHEBI:58349"/>
        <dbReference type="ChEBI" id="CHEBI:176895"/>
        <dbReference type="ChEBI" id="CHEBI:176896"/>
    </reaction>
    <physiologicalReaction direction="left-to-right" evidence="6">
        <dbReference type="Rhea" id="RHEA:68073"/>
    </physiologicalReaction>
</comment>
<gene>
    <name evidence="18" type="ORF">DAPPUDRAFT_187780</name>
</gene>